<dbReference type="PANTHER" id="PTHR23523:SF2">
    <property type="entry name" value="2-NITROIMIDAZOLE TRANSPORTER"/>
    <property type="match status" value="1"/>
</dbReference>
<dbReference type="AlphaFoldDB" id="A0A8J3DXK3"/>
<feature type="transmembrane region" description="Helical" evidence="1">
    <location>
        <begin position="29"/>
        <end position="50"/>
    </location>
</feature>
<keyword evidence="1" id="KW-0472">Membrane</keyword>
<organism evidence="2 3">
    <name type="scientific">Pullulanibacillus camelliae</name>
    <dbReference type="NCBI Taxonomy" id="1707096"/>
    <lineage>
        <taxon>Bacteria</taxon>
        <taxon>Bacillati</taxon>
        <taxon>Bacillota</taxon>
        <taxon>Bacilli</taxon>
        <taxon>Bacillales</taxon>
        <taxon>Sporolactobacillaceae</taxon>
        <taxon>Pullulanibacillus</taxon>
    </lineage>
</organism>
<evidence type="ECO:0008006" key="4">
    <source>
        <dbReference type="Google" id="ProtNLM"/>
    </source>
</evidence>
<sequence>MVYSLGMGIGASLSAGLMIPLQERLNGSWQLALASWGIFAIIGLLFWLPMVKKSEPVHPSNHRSEPYPSKMGKHGCLCSSLAYSRVFFIVLALG</sequence>
<dbReference type="SUPFAM" id="SSF103473">
    <property type="entry name" value="MFS general substrate transporter"/>
    <property type="match status" value="1"/>
</dbReference>
<accession>A0A8J3DXK3</accession>
<dbReference type="Proteomes" id="UP000628775">
    <property type="component" value="Unassembled WGS sequence"/>
</dbReference>
<reference evidence="2" key="2">
    <citation type="submission" date="2020-09" db="EMBL/GenBank/DDBJ databases">
        <authorList>
            <person name="Sun Q."/>
            <person name="Zhou Y."/>
        </authorList>
    </citation>
    <scope>NUCLEOTIDE SEQUENCE</scope>
    <source>
        <strain evidence="2">CGMCC 1.15371</strain>
    </source>
</reference>
<reference evidence="2" key="1">
    <citation type="journal article" date="2014" name="Int. J. Syst. Evol. Microbiol.">
        <title>Complete genome sequence of Corynebacterium casei LMG S-19264T (=DSM 44701T), isolated from a smear-ripened cheese.</title>
        <authorList>
            <consortium name="US DOE Joint Genome Institute (JGI-PGF)"/>
            <person name="Walter F."/>
            <person name="Albersmeier A."/>
            <person name="Kalinowski J."/>
            <person name="Ruckert C."/>
        </authorList>
    </citation>
    <scope>NUCLEOTIDE SEQUENCE</scope>
    <source>
        <strain evidence="2">CGMCC 1.15371</strain>
    </source>
</reference>
<dbReference type="InterPro" id="IPR036259">
    <property type="entry name" value="MFS_trans_sf"/>
</dbReference>
<comment type="caution">
    <text evidence="2">The sequence shown here is derived from an EMBL/GenBank/DDBJ whole genome shotgun (WGS) entry which is preliminary data.</text>
</comment>
<gene>
    <name evidence="2" type="ORF">GCM10011391_33200</name>
</gene>
<keyword evidence="3" id="KW-1185">Reference proteome</keyword>
<evidence type="ECO:0000256" key="1">
    <source>
        <dbReference type="SAM" id="Phobius"/>
    </source>
</evidence>
<keyword evidence="1" id="KW-0812">Transmembrane</keyword>
<dbReference type="EMBL" id="BMIR01000020">
    <property type="protein sequence ID" value="GGE51751.1"/>
    <property type="molecule type" value="Genomic_DNA"/>
</dbReference>
<proteinExistence type="predicted"/>
<keyword evidence="1" id="KW-1133">Transmembrane helix</keyword>
<evidence type="ECO:0000313" key="3">
    <source>
        <dbReference type="Proteomes" id="UP000628775"/>
    </source>
</evidence>
<dbReference type="InterPro" id="IPR052524">
    <property type="entry name" value="MFS_Cyanate_Porter"/>
</dbReference>
<name>A0A8J3DXK3_9BACL</name>
<dbReference type="PANTHER" id="PTHR23523">
    <property type="match status" value="1"/>
</dbReference>
<evidence type="ECO:0000313" key="2">
    <source>
        <dbReference type="EMBL" id="GGE51751.1"/>
    </source>
</evidence>
<protein>
    <recommendedName>
        <fullName evidence="4">Major facilitator superfamily (MFS) profile domain-containing protein</fullName>
    </recommendedName>
</protein>